<keyword evidence="3" id="KW-1003">Cell membrane</keyword>
<evidence type="ECO:0000256" key="7">
    <source>
        <dbReference type="SAM" id="Phobius"/>
    </source>
</evidence>
<dbReference type="PANTHER" id="PTHR30250">
    <property type="entry name" value="PST FAMILY PREDICTED COLANIC ACID TRANSPORTER"/>
    <property type="match status" value="1"/>
</dbReference>
<accession>A0A291N6B1</accession>
<evidence type="ECO:0000256" key="3">
    <source>
        <dbReference type="ARBA" id="ARBA00022475"/>
    </source>
</evidence>
<protein>
    <recommendedName>
        <fullName evidence="10">Oligosaccharide flippase family protein</fullName>
    </recommendedName>
</protein>
<sequence>MTGERALSTRGPMPRLGSHLAFASISQLLRYAAPLLVYPYLTRTLGIDAMGYFSTVMAVGLMCSVFVEFGYGLMSVRELASGDRHVTGAVLSELCLGRSVMFLLVAAGLAIICHYVDLLADSAAYVAALAIGLAYGFSASWYYIAAERPRALAGIDLSCSLTSFALILALVRGPADALLALWLFVIPLLAAALYGHLLARRRYGFRLTSPSALLASLALSLRFFFFTGFPSLTNRWSVVALAIWSDPLQVVYFAAGEKLTTAAINTTVPLTRVLLPRIGRLMAGDPGAAYRDIRRYVIGIGGFYLCASAVTIALAGIIYPIMFGANLAEGSRIFAAQMLMVPFAASSRVLVQVGLTSLRKEGFCALVFIASTLLYLLVSALIAPTGGGIGIALARAVIEMIVLLLFVRAFIQAGHSQARP</sequence>
<comment type="similarity">
    <text evidence="2">Belongs to the polysaccharide synthase family.</text>
</comment>
<evidence type="ECO:0000256" key="6">
    <source>
        <dbReference type="ARBA" id="ARBA00023136"/>
    </source>
</evidence>
<dbReference type="InterPro" id="IPR050833">
    <property type="entry name" value="Poly_Biosynth_Transport"/>
</dbReference>
<dbReference type="Pfam" id="PF01943">
    <property type="entry name" value="Polysacc_synt"/>
    <property type="match status" value="1"/>
</dbReference>
<feature type="transmembrane region" description="Helical" evidence="7">
    <location>
        <begin position="250"/>
        <end position="275"/>
    </location>
</feature>
<keyword evidence="5 7" id="KW-1133">Transmembrane helix</keyword>
<dbReference type="Proteomes" id="UP000219422">
    <property type="component" value="Chromosome"/>
</dbReference>
<dbReference type="EMBL" id="CP023741">
    <property type="protein sequence ID" value="ATI82937.1"/>
    <property type="molecule type" value="Genomic_DNA"/>
</dbReference>
<feature type="transmembrane region" description="Helical" evidence="7">
    <location>
        <begin position="20"/>
        <end position="40"/>
    </location>
</feature>
<keyword evidence="6 7" id="KW-0472">Membrane</keyword>
<organism evidence="8 9">
    <name type="scientific">Sphingobium yanoikuyae</name>
    <name type="common">Sphingomonas yanoikuyae</name>
    <dbReference type="NCBI Taxonomy" id="13690"/>
    <lineage>
        <taxon>Bacteria</taxon>
        <taxon>Pseudomonadati</taxon>
        <taxon>Pseudomonadota</taxon>
        <taxon>Alphaproteobacteria</taxon>
        <taxon>Sphingomonadales</taxon>
        <taxon>Sphingomonadaceae</taxon>
        <taxon>Sphingobium</taxon>
    </lineage>
</organism>
<feature type="transmembrane region" description="Helical" evidence="7">
    <location>
        <begin position="211"/>
        <end position="230"/>
    </location>
</feature>
<feature type="transmembrane region" description="Helical" evidence="7">
    <location>
        <begin position="151"/>
        <end position="171"/>
    </location>
</feature>
<comment type="subcellular location">
    <subcellularLocation>
        <location evidence="1">Cell membrane</location>
        <topology evidence="1">Multi-pass membrane protein</topology>
    </subcellularLocation>
</comment>
<feature type="transmembrane region" description="Helical" evidence="7">
    <location>
        <begin position="123"/>
        <end position="144"/>
    </location>
</feature>
<gene>
    <name evidence="8" type="ORF">A6768_25015</name>
</gene>
<dbReference type="GO" id="GO:0005886">
    <property type="term" value="C:plasma membrane"/>
    <property type="evidence" value="ECO:0007669"/>
    <property type="project" value="UniProtKB-SubCell"/>
</dbReference>
<evidence type="ECO:0000256" key="2">
    <source>
        <dbReference type="ARBA" id="ARBA00007430"/>
    </source>
</evidence>
<dbReference type="PANTHER" id="PTHR30250:SF10">
    <property type="entry name" value="LIPOPOLYSACCHARIDE BIOSYNTHESIS PROTEIN WZXC"/>
    <property type="match status" value="1"/>
</dbReference>
<feature type="transmembrane region" description="Helical" evidence="7">
    <location>
        <begin position="333"/>
        <end position="351"/>
    </location>
</feature>
<evidence type="ECO:0000313" key="9">
    <source>
        <dbReference type="Proteomes" id="UP000219422"/>
    </source>
</evidence>
<feature type="transmembrane region" description="Helical" evidence="7">
    <location>
        <begin position="177"/>
        <end position="199"/>
    </location>
</feature>
<dbReference type="InterPro" id="IPR002797">
    <property type="entry name" value="Polysacc_synth"/>
</dbReference>
<dbReference type="KEGG" id="sya:A6768_25015"/>
<feature type="transmembrane region" description="Helical" evidence="7">
    <location>
        <begin position="389"/>
        <end position="411"/>
    </location>
</feature>
<proteinExistence type="inferred from homology"/>
<feature type="transmembrane region" description="Helical" evidence="7">
    <location>
        <begin position="95"/>
        <end position="117"/>
    </location>
</feature>
<evidence type="ECO:0000313" key="8">
    <source>
        <dbReference type="EMBL" id="ATI82937.1"/>
    </source>
</evidence>
<reference evidence="8 9" key="1">
    <citation type="submission" date="2017-10" db="EMBL/GenBank/DDBJ databases">
        <title>Sphingobium yanoikuyae S72.</title>
        <authorList>
            <person name="Sanchez E."/>
            <person name="Bustos P."/>
            <person name="Mendoza P."/>
            <person name="Guo X."/>
            <person name="Mendoza A."/>
        </authorList>
    </citation>
    <scope>NUCLEOTIDE SEQUENCE [LARGE SCALE GENOMIC DNA]</scope>
    <source>
        <strain evidence="8 9">S72</strain>
    </source>
</reference>
<feature type="transmembrane region" description="Helical" evidence="7">
    <location>
        <begin position="52"/>
        <end position="74"/>
    </location>
</feature>
<evidence type="ECO:0000256" key="5">
    <source>
        <dbReference type="ARBA" id="ARBA00022989"/>
    </source>
</evidence>
<name>A0A291N6B1_SPHYA</name>
<dbReference type="AlphaFoldDB" id="A0A291N6B1"/>
<keyword evidence="4 7" id="KW-0812">Transmembrane</keyword>
<evidence type="ECO:0000256" key="4">
    <source>
        <dbReference type="ARBA" id="ARBA00022692"/>
    </source>
</evidence>
<feature type="transmembrane region" description="Helical" evidence="7">
    <location>
        <begin position="363"/>
        <end position="383"/>
    </location>
</feature>
<evidence type="ECO:0000256" key="1">
    <source>
        <dbReference type="ARBA" id="ARBA00004651"/>
    </source>
</evidence>
<evidence type="ECO:0008006" key="10">
    <source>
        <dbReference type="Google" id="ProtNLM"/>
    </source>
</evidence>
<feature type="transmembrane region" description="Helical" evidence="7">
    <location>
        <begin position="296"/>
        <end position="321"/>
    </location>
</feature>